<dbReference type="RefSeq" id="XP_007750681.1">
    <property type="nucleotide sequence ID" value="XM_007752491.1"/>
</dbReference>
<evidence type="ECO:0000313" key="4">
    <source>
        <dbReference type="Proteomes" id="UP000019471"/>
    </source>
</evidence>
<feature type="compositionally biased region" description="Pro residues" evidence="2">
    <location>
        <begin position="794"/>
        <end position="813"/>
    </location>
</feature>
<evidence type="ECO:0000313" key="3">
    <source>
        <dbReference type="EMBL" id="EXJ61364.1"/>
    </source>
</evidence>
<organism evidence="3 4">
    <name type="scientific">Cladophialophora psammophila CBS 110553</name>
    <dbReference type="NCBI Taxonomy" id="1182543"/>
    <lineage>
        <taxon>Eukaryota</taxon>
        <taxon>Fungi</taxon>
        <taxon>Dikarya</taxon>
        <taxon>Ascomycota</taxon>
        <taxon>Pezizomycotina</taxon>
        <taxon>Eurotiomycetes</taxon>
        <taxon>Chaetothyriomycetidae</taxon>
        <taxon>Chaetothyriales</taxon>
        <taxon>Herpotrichiellaceae</taxon>
        <taxon>Cladophialophora</taxon>
    </lineage>
</organism>
<feature type="region of interest" description="Disordered" evidence="2">
    <location>
        <begin position="57"/>
        <end position="77"/>
    </location>
</feature>
<keyword evidence="4" id="KW-1185">Reference proteome</keyword>
<evidence type="ECO:0000256" key="1">
    <source>
        <dbReference type="SAM" id="Coils"/>
    </source>
</evidence>
<reference evidence="3 4" key="1">
    <citation type="submission" date="2013-03" db="EMBL/GenBank/DDBJ databases">
        <title>The Genome Sequence of Cladophialophora psammophila CBS 110553.</title>
        <authorList>
            <consortium name="The Broad Institute Genomics Platform"/>
            <person name="Cuomo C."/>
            <person name="de Hoog S."/>
            <person name="Gorbushina A."/>
            <person name="Walker B."/>
            <person name="Young S.K."/>
            <person name="Zeng Q."/>
            <person name="Gargeya S."/>
            <person name="Fitzgerald M."/>
            <person name="Haas B."/>
            <person name="Abouelleil A."/>
            <person name="Allen A.W."/>
            <person name="Alvarado L."/>
            <person name="Arachchi H.M."/>
            <person name="Berlin A.M."/>
            <person name="Chapman S.B."/>
            <person name="Gainer-Dewar J."/>
            <person name="Goldberg J."/>
            <person name="Griggs A."/>
            <person name="Gujja S."/>
            <person name="Hansen M."/>
            <person name="Howarth C."/>
            <person name="Imamovic A."/>
            <person name="Ireland A."/>
            <person name="Larimer J."/>
            <person name="McCowan C."/>
            <person name="Murphy C."/>
            <person name="Pearson M."/>
            <person name="Poon T.W."/>
            <person name="Priest M."/>
            <person name="Roberts A."/>
            <person name="Saif S."/>
            <person name="Shea T."/>
            <person name="Sisk P."/>
            <person name="Sykes S."/>
            <person name="Wortman J."/>
            <person name="Nusbaum C."/>
            <person name="Birren B."/>
        </authorList>
    </citation>
    <scope>NUCLEOTIDE SEQUENCE [LARGE SCALE GENOMIC DNA]</scope>
    <source>
        <strain evidence="3 4">CBS 110553</strain>
    </source>
</reference>
<comment type="caution">
    <text evidence="3">The sequence shown here is derived from an EMBL/GenBank/DDBJ whole genome shotgun (WGS) entry which is preliminary data.</text>
</comment>
<feature type="compositionally biased region" description="Basic and acidic residues" evidence="2">
    <location>
        <begin position="898"/>
        <end position="910"/>
    </location>
</feature>
<evidence type="ECO:0000256" key="2">
    <source>
        <dbReference type="SAM" id="MobiDB-lite"/>
    </source>
</evidence>
<feature type="region of interest" description="Disordered" evidence="2">
    <location>
        <begin position="1257"/>
        <end position="1286"/>
    </location>
</feature>
<dbReference type="eggNOG" id="ENOG502RNS8">
    <property type="taxonomic scope" value="Eukaryota"/>
</dbReference>
<gene>
    <name evidence="3" type="ORF">A1O5_11922</name>
</gene>
<dbReference type="GeneID" id="19196608"/>
<feature type="compositionally biased region" description="Basic and acidic residues" evidence="2">
    <location>
        <begin position="1057"/>
        <end position="1107"/>
    </location>
</feature>
<dbReference type="EMBL" id="AMGX01000029">
    <property type="protein sequence ID" value="EXJ61364.1"/>
    <property type="molecule type" value="Genomic_DNA"/>
</dbReference>
<feature type="region of interest" description="Disordered" evidence="2">
    <location>
        <begin position="588"/>
        <end position="611"/>
    </location>
</feature>
<name>W9WSS6_9EURO</name>
<feature type="region of interest" description="Disordered" evidence="2">
    <location>
        <begin position="1057"/>
        <end position="1119"/>
    </location>
</feature>
<proteinExistence type="predicted"/>
<accession>W9WSS6</accession>
<dbReference type="HOGENOM" id="CLU_253586_0_0_1"/>
<dbReference type="STRING" id="1182543.W9WSS6"/>
<feature type="region of interest" description="Disordered" evidence="2">
    <location>
        <begin position="1"/>
        <end position="27"/>
    </location>
</feature>
<feature type="region of interest" description="Disordered" evidence="2">
    <location>
        <begin position="734"/>
        <end position="814"/>
    </location>
</feature>
<feature type="compositionally biased region" description="Polar residues" evidence="2">
    <location>
        <begin position="1257"/>
        <end position="1271"/>
    </location>
</feature>
<feature type="region of interest" description="Disordered" evidence="2">
    <location>
        <begin position="848"/>
        <end position="910"/>
    </location>
</feature>
<feature type="coiled-coil region" evidence="1">
    <location>
        <begin position="954"/>
        <end position="981"/>
    </location>
</feature>
<sequence>MSTTTQLEGFAPNAAPRAHQSPTSRGNIRLLAAIGNRDSRSGLGRLRSAIEGLEDGRMNQDRFIPPESDSTEPLELPEIDADTSPEEVENMVQHMIDYLLKWTDVKHVEGSATVFQDIRLIHASLQNIMELPEEVISSPMVRNALRTFRKRYETFVTIWARAIHRALIGKLSQVESQAKRHPTTFPESRFTSLVSEIRTVSSEYALLLLLDSAHDKIKLLVPPVAAKELLDRCAHLHQVFQNAAYNSEQKELWLLIWRALKTAFTAFEQGGAPKSPTNVERDRKFFEIPGVYREFQRLISSPDAANPRSIEDMVGKYCRYIGECQIDPGNKYESLQRPRDAPLESHTKEALKEFIQTGKFETSTLSKIHFAVARFNQITGGPVKVRRWQHDVGDTEWEIVALDLPSPASTHIVERRPSYSDFPSSARSQSTFVELDKRKSLEDAGQESSKHLFPYPKGVNMKSAFDYVYYPFPETRAHELVQHEQISREMGQPGMISEGPRAEYLINRPPRHARDPADLSISKRTLGPLEWIRLVIHQVLPQRRRVPDAKHPQVSVLPSRRSKKLSLLKPRPLPTDPKARVYKVPTVTPDLKLRGGGPQSSRPGASSKRKRHFNPLAFRQMMVENLQREIIRRELESGRGGLSKYLPDDSMLYLLEQTTYDVQKAVHLWQVSMGYRGIGLAGNTTKEPHHYLCAGEMVSSQAASKMSLLFGGIPVDNNAEIYAYRLDSLAPSATSPVVAHSPHDDDSDDDPNQGHGQTLPRPALGELPVDVGVYDENGGEHSSQHSSNRENHSPRPPQFPQPPQPPHNSPTPEPILSQCHPCPMYESQYHHVCRCIHVVYPAPPPPDDFRGSYNSAGRSNRGSSPQPTNNESEDPVDEGNNAPVGGAPSAASRRDRRPPREAPRYDDEQYVREVFAGDQGHENALREVGNGNLATVVRSILFGGLEWTVDHESRAGLMITIDNLAEEIRKLKDRYLELLEGPKPFMEGLNDSRTPNPDVPATIDICQRAAVEVRNHHARLLQFFNYEHPRTHLGFRHQYNRFIRALRELRQLVEEYDHENPLGNNGREHRQQDQGSRTRDERVNHEEGSDDTRSDSETTLSPREKTRLANHPTSPKRYKALALPTRGEYELMFVDELERELQKNRGVKDLEDVLGKKYKKADLIDKLMALDGEGSLGRGATECYRHITGNPTSRSRPKRFNLEKALTQYYSNRNNERILAQRARKDARRQARIGQGIHSPAPVMPRVHPSQVLFTQPTGAIDADTQTTWSQDSEESDTWSEDIANP</sequence>
<feature type="compositionally biased region" description="Basic and acidic residues" evidence="2">
    <location>
        <begin position="778"/>
        <end position="793"/>
    </location>
</feature>
<dbReference type="OrthoDB" id="4156635at2759"/>
<feature type="compositionally biased region" description="Polar residues" evidence="2">
    <location>
        <begin position="852"/>
        <end position="870"/>
    </location>
</feature>
<dbReference type="Proteomes" id="UP000019471">
    <property type="component" value="Unassembled WGS sequence"/>
</dbReference>
<protein>
    <submittedName>
        <fullName evidence="3">Uncharacterized protein</fullName>
    </submittedName>
</protein>
<keyword evidence="1" id="KW-0175">Coiled coil</keyword>